<evidence type="ECO:0000313" key="2">
    <source>
        <dbReference type="Proteomes" id="UP000050525"/>
    </source>
</evidence>
<proteinExistence type="predicted"/>
<evidence type="ECO:0000313" key="1">
    <source>
        <dbReference type="EMBL" id="KYO47104.1"/>
    </source>
</evidence>
<organism evidence="1 2">
    <name type="scientific">Alligator mississippiensis</name>
    <name type="common">American alligator</name>
    <dbReference type="NCBI Taxonomy" id="8496"/>
    <lineage>
        <taxon>Eukaryota</taxon>
        <taxon>Metazoa</taxon>
        <taxon>Chordata</taxon>
        <taxon>Craniata</taxon>
        <taxon>Vertebrata</taxon>
        <taxon>Euteleostomi</taxon>
        <taxon>Archelosauria</taxon>
        <taxon>Archosauria</taxon>
        <taxon>Crocodylia</taxon>
        <taxon>Alligatoridae</taxon>
        <taxon>Alligatorinae</taxon>
        <taxon>Alligator</taxon>
    </lineage>
</organism>
<comment type="caution">
    <text evidence="1">The sequence shown here is derived from an EMBL/GenBank/DDBJ whole genome shotgun (WGS) entry which is preliminary data.</text>
</comment>
<gene>
    <name evidence="1" type="ORF">Y1Q_0014014</name>
</gene>
<sequence>MDQILVKLMLLRSLPEWRNKFDKSFLQNVAELESGEQRNQHLFLQFPTHNASWPAAIVAASTRAEE</sequence>
<name>A0A151PDW1_ALLMI</name>
<dbReference type="Proteomes" id="UP000050525">
    <property type="component" value="Unassembled WGS sequence"/>
</dbReference>
<dbReference type="EMBL" id="AKHW03000483">
    <property type="protein sequence ID" value="KYO47104.1"/>
    <property type="molecule type" value="Genomic_DNA"/>
</dbReference>
<keyword evidence="2" id="KW-1185">Reference proteome</keyword>
<dbReference type="AlphaFoldDB" id="A0A151PDW1"/>
<accession>A0A151PDW1</accession>
<reference evidence="1 2" key="1">
    <citation type="journal article" date="2012" name="Genome Biol.">
        <title>Sequencing three crocodilian genomes to illuminate the evolution of archosaurs and amniotes.</title>
        <authorList>
            <person name="St John J.A."/>
            <person name="Braun E.L."/>
            <person name="Isberg S.R."/>
            <person name="Miles L.G."/>
            <person name="Chong A.Y."/>
            <person name="Gongora J."/>
            <person name="Dalzell P."/>
            <person name="Moran C."/>
            <person name="Bed'hom B."/>
            <person name="Abzhanov A."/>
            <person name="Burgess S.C."/>
            <person name="Cooksey A.M."/>
            <person name="Castoe T.A."/>
            <person name="Crawford N.G."/>
            <person name="Densmore L.D."/>
            <person name="Drew J.C."/>
            <person name="Edwards S.V."/>
            <person name="Faircloth B.C."/>
            <person name="Fujita M.K."/>
            <person name="Greenwold M.J."/>
            <person name="Hoffmann F.G."/>
            <person name="Howard J.M."/>
            <person name="Iguchi T."/>
            <person name="Janes D.E."/>
            <person name="Khan S.Y."/>
            <person name="Kohno S."/>
            <person name="de Koning A.J."/>
            <person name="Lance S.L."/>
            <person name="McCarthy F.M."/>
            <person name="McCormack J.E."/>
            <person name="Merchant M.E."/>
            <person name="Peterson D.G."/>
            <person name="Pollock D.D."/>
            <person name="Pourmand N."/>
            <person name="Raney B.J."/>
            <person name="Roessler K.A."/>
            <person name="Sanford J.R."/>
            <person name="Sawyer R.H."/>
            <person name="Schmidt C.J."/>
            <person name="Triplett E.W."/>
            <person name="Tuberville T.D."/>
            <person name="Venegas-Anaya M."/>
            <person name="Howard J.T."/>
            <person name="Jarvis E.D."/>
            <person name="Guillette L.J.Jr."/>
            <person name="Glenn T.C."/>
            <person name="Green R.E."/>
            <person name="Ray D.A."/>
        </authorList>
    </citation>
    <scope>NUCLEOTIDE SEQUENCE [LARGE SCALE GENOMIC DNA]</scope>
    <source>
        <strain evidence="1">KSC_2009_1</strain>
    </source>
</reference>
<protein>
    <submittedName>
        <fullName evidence="1">Uncharacterized protein</fullName>
    </submittedName>
</protein>